<dbReference type="InterPro" id="IPR011002">
    <property type="entry name" value="FliG_a-hlx"/>
</dbReference>
<dbReference type="EMBL" id="JSWE01000092">
    <property type="protein sequence ID" value="KIE05526.1"/>
    <property type="molecule type" value="Genomic_DNA"/>
</dbReference>
<comment type="caution">
    <text evidence="15">The sequence shown here is derived from an EMBL/GenBank/DDBJ whole genome shotgun (WGS) entry which is preliminary data.</text>
</comment>
<proteinExistence type="inferred from homology"/>
<dbReference type="SUPFAM" id="SSF48029">
    <property type="entry name" value="FliG"/>
    <property type="match status" value="2"/>
</dbReference>
<feature type="domain" description="Flagellar motor switch protein FliG middle" evidence="13">
    <location>
        <begin position="113"/>
        <end position="185"/>
    </location>
</feature>
<dbReference type="Pfam" id="PF01706">
    <property type="entry name" value="FliG_C"/>
    <property type="match status" value="1"/>
</dbReference>
<keyword evidence="8 11" id="KW-0472">Membrane</keyword>
<keyword evidence="16" id="KW-1185">Reference proteome</keyword>
<gene>
    <name evidence="15" type="primary">fliG_2</name>
    <name evidence="15" type="ORF">NF27_DP00700</name>
</gene>
<sequence>MKNKGVEKAAMLIMTLNDDLATKIFSMLEESEIREISLAMSNLGSIPPESIEKLISEFSVEITENLSLVGNIENTERFLRKILGKDKVDAILEDIRGPAGRNIWDKLANVGEELLANYLKKEYPQTAALVLSKLDPVQSSKVLSLFSPEFAFEVIKRMLVMDTVKKEVLERVEKTLKSEFISSLSKTQKRDNNQIIAEVFNNLERNVEEKFMGMLEEYSVEAAEKIRSLMFTFEDLKKIEGNGIQTVLRVIDKSKLALALKGASEVIRDLFIKNMSQRAAKILLEEIEGMGPVKLKDVNEAQTAIINSVKELINKAEIEIATGENGDQMVY</sequence>
<dbReference type="AlphaFoldDB" id="A0A0C1MZN3"/>
<keyword evidence="5 11" id="KW-1003">Cell membrane</keyword>
<name>A0A0C1MZN3_9RICK</name>
<evidence type="ECO:0000256" key="11">
    <source>
        <dbReference type="PIRNR" id="PIRNR003161"/>
    </source>
</evidence>
<accession>A0A0C1MZN3</accession>
<evidence type="ECO:0000259" key="14">
    <source>
        <dbReference type="Pfam" id="PF14842"/>
    </source>
</evidence>
<evidence type="ECO:0000259" key="12">
    <source>
        <dbReference type="Pfam" id="PF01706"/>
    </source>
</evidence>
<dbReference type="PANTHER" id="PTHR30534">
    <property type="entry name" value="FLAGELLAR MOTOR SWITCH PROTEIN FLIG"/>
    <property type="match status" value="1"/>
</dbReference>
<dbReference type="Gene3D" id="1.10.220.30">
    <property type="match status" value="3"/>
</dbReference>
<keyword evidence="11" id="KW-0997">Cell inner membrane</keyword>
<evidence type="ECO:0000256" key="4">
    <source>
        <dbReference type="ARBA" id="ARBA00021870"/>
    </source>
</evidence>
<dbReference type="InterPro" id="IPR000090">
    <property type="entry name" value="Flg_Motor_Flig"/>
</dbReference>
<comment type="similarity">
    <text evidence="3 11">Belongs to the FliG family.</text>
</comment>
<evidence type="ECO:0000256" key="9">
    <source>
        <dbReference type="ARBA" id="ARBA00023143"/>
    </source>
</evidence>
<keyword evidence="9 11" id="KW-0975">Bacterial flagellum</keyword>
<keyword evidence="15" id="KW-0282">Flagellum</keyword>
<dbReference type="GO" id="GO:0005886">
    <property type="term" value="C:plasma membrane"/>
    <property type="evidence" value="ECO:0007669"/>
    <property type="project" value="UniProtKB-SubCell"/>
</dbReference>
<dbReference type="PRINTS" id="PR00954">
    <property type="entry name" value="FLGMOTORFLIG"/>
</dbReference>
<dbReference type="GO" id="GO:0009425">
    <property type="term" value="C:bacterial-type flagellum basal body"/>
    <property type="evidence" value="ECO:0007669"/>
    <property type="project" value="UniProtKB-SubCell"/>
</dbReference>
<dbReference type="Pfam" id="PF14842">
    <property type="entry name" value="FliG_N"/>
    <property type="match status" value="1"/>
</dbReference>
<evidence type="ECO:0000256" key="7">
    <source>
        <dbReference type="ARBA" id="ARBA00022779"/>
    </source>
</evidence>
<evidence type="ECO:0000256" key="8">
    <source>
        <dbReference type="ARBA" id="ARBA00023136"/>
    </source>
</evidence>
<reference evidence="15 16" key="1">
    <citation type="submission" date="2014-11" db="EMBL/GenBank/DDBJ databases">
        <title>A Rickettsiales Symbiont of Amoebae With Ancient Features.</title>
        <authorList>
            <person name="Schulz F."/>
            <person name="Martijn J."/>
            <person name="Wascher F."/>
            <person name="Kostanjsek R."/>
            <person name="Ettema T.J."/>
            <person name="Horn M."/>
        </authorList>
    </citation>
    <scope>NUCLEOTIDE SEQUENCE [LARGE SCALE GENOMIC DNA]</scope>
    <source>
        <strain evidence="15 16">UWC36</strain>
    </source>
</reference>
<feature type="domain" description="Flagellar motor switch protein FliG N-terminal" evidence="14">
    <location>
        <begin position="4"/>
        <end position="104"/>
    </location>
</feature>
<evidence type="ECO:0000256" key="1">
    <source>
        <dbReference type="ARBA" id="ARBA00004117"/>
    </source>
</evidence>
<dbReference type="OrthoDB" id="9780302at2"/>
<dbReference type="RefSeq" id="WP_039455732.1">
    <property type="nucleotide sequence ID" value="NZ_JSWE01000092.1"/>
</dbReference>
<evidence type="ECO:0000256" key="2">
    <source>
        <dbReference type="ARBA" id="ARBA00004413"/>
    </source>
</evidence>
<dbReference type="PIRSF" id="PIRSF003161">
    <property type="entry name" value="FliG"/>
    <property type="match status" value="1"/>
</dbReference>
<dbReference type="NCBIfam" id="TIGR00207">
    <property type="entry name" value="fliG"/>
    <property type="match status" value="1"/>
</dbReference>
<dbReference type="InterPro" id="IPR032779">
    <property type="entry name" value="FliG_M"/>
</dbReference>
<keyword evidence="6 11" id="KW-0145">Chemotaxis</keyword>
<evidence type="ECO:0000256" key="5">
    <source>
        <dbReference type="ARBA" id="ARBA00022475"/>
    </source>
</evidence>
<dbReference type="GO" id="GO:0071973">
    <property type="term" value="P:bacterial-type flagellum-dependent cell motility"/>
    <property type="evidence" value="ECO:0007669"/>
    <property type="project" value="InterPro"/>
</dbReference>
<dbReference type="GO" id="GO:0006935">
    <property type="term" value="P:chemotaxis"/>
    <property type="evidence" value="ECO:0007669"/>
    <property type="project" value="UniProtKB-KW"/>
</dbReference>
<dbReference type="Pfam" id="PF14841">
    <property type="entry name" value="FliG_M"/>
    <property type="match status" value="1"/>
</dbReference>
<evidence type="ECO:0000259" key="13">
    <source>
        <dbReference type="Pfam" id="PF14841"/>
    </source>
</evidence>
<evidence type="ECO:0000256" key="6">
    <source>
        <dbReference type="ARBA" id="ARBA00022500"/>
    </source>
</evidence>
<keyword evidence="15" id="KW-0969">Cilium</keyword>
<dbReference type="GO" id="GO:0003774">
    <property type="term" value="F:cytoskeletal motor activity"/>
    <property type="evidence" value="ECO:0007669"/>
    <property type="project" value="InterPro"/>
</dbReference>
<evidence type="ECO:0000313" key="16">
    <source>
        <dbReference type="Proteomes" id="UP000031258"/>
    </source>
</evidence>
<dbReference type="InterPro" id="IPR028263">
    <property type="entry name" value="FliG_N"/>
</dbReference>
<dbReference type="STRING" id="86105.NF27_DP00700"/>
<feature type="domain" description="Flagellar motor switch protein FliG C-terminal" evidence="12">
    <location>
        <begin position="215"/>
        <end position="320"/>
    </location>
</feature>
<evidence type="ECO:0000256" key="10">
    <source>
        <dbReference type="ARBA" id="ARBA00025598"/>
    </source>
</evidence>
<comment type="subcellular location">
    <subcellularLocation>
        <location evidence="1 11">Bacterial flagellum basal body</location>
    </subcellularLocation>
    <subcellularLocation>
        <location evidence="11">Cell inner membrane</location>
        <topology evidence="11">Peripheral membrane protein</topology>
        <orientation evidence="11">Cytoplasmic side</orientation>
    </subcellularLocation>
    <subcellularLocation>
        <location evidence="2">Cell membrane</location>
        <topology evidence="2">Peripheral membrane protein</topology>
        <orientation evidence="2">Cytoplasmic side</orientation>
    </subcellularLocation>
</comment>
<dbReference type="InterPro" id="IPR023087">
    <property type="entry name" value="Flg_Motor_Flig_C"/>
</dbReference>
<keyword evidence="15" id="KW-0966">Cell projection</keyword>
<keyword evidence="7 11" id="KW-0283">Flagellar rotation</keyword>
<organism evidence="15 16">
    <name type="scientific">Candidatus Jidaibacter acanthamoebae</name>
    <dbReference type="NCBI Taxonomy" id="86105"/>
    <lineage>
        <taxon>Bacteria</taxon>
        <taxon>Pseudomonadati</taxon>
        <taxon>Pseudomonadota</taxon>
        <taxon>Alphaproteobacteria</taxon>
        <taxon>Rickettsiales</taxon>
        <taxon>Candidatus Midichloriaceae</taxon>
        <taxon>Candidatus Jidaibacter</taxon>
    </lineage>
</organism>
<protein>
    <recommendedName>
        <fullName evidence="4 11">Flagellar motor switch protein FliG</fullName>
    </recommendedName>
</protein>
<dbReference type="PATRIC" id="fig|86105.3.peg.617"/>
<dbReference type="Proteomes" id="UP000031258">
    <property type="component" value="Unassembled WGS sequence"/>
</dbReference>
<evidence type="ECO:0000256" key="3">
    <source>
        <dbReference type="ARBA" id="ARBA00010299"/>
    </source>
</evidence>
<dbReference type="PANTHER" id="PTHR30534:SF0">
    <property type="entry name" value="FLAGELLAR MOTOR SWITCH PROTEIN FLIG"/>
    <property type="match status" value="1"/>
</dbReference>
<comment type="function">
    <text evidence="10 11">FliG is one of three proteins (FliG, FliN, FliM) that forms the rotor-mounted switch complex (C ring), located at the base of the basal body. This complex interacts with the CheY and CheZ chemotaxis proteins, in addition to contacting components of the motor that determine the direction of flagellar rotation.</text>
</comment>
<evidence type="ECO:0000313" key="15">
    <source>
        <dbReference type="EMBL" id="KIE05526.1"/>
    </source>
</evidence>